<reference evidence="2" key="1">
    <citation type="submission" date="2021-02" db="EMBL/GenBank/DDBJ databases">
        <title>Comparative genomics reveals that relaxation of natural selection precedes convergent phenotypic evolution of cavefish.</title>
        <authorList>
            <person name="Peng Z."/>
        </authorList>
    </citation>
    <scope>NUCLEOTIDE SEQUENCE</scope>
    <source>
        <tissue evidence="2">Muscle</tissue>
    </source>
</reference>
<accession>A0A9W7X3J3</accession>
<feature type="compositionally biased region" description="Polar residues" evidence="1">
    <location>
        <begin position="1"/>
        <end position="18"/>
    </location>
</feature>
<feature type="non-terminal residue" evidence="2">
    <location>
        <position position="1"/>
    </location>
</feature>
<feature type="compositionally biased region" description="Basic and acidic residues" evidence="1">
    <location>
        <begin position="57"/>
        <end position="79"/>
    </location>
</feature>
<keyword evidence="3" id="KW-1185">Reference proteome</keyword>
<name>A0A9W7X3J3_TRIRA</name>
<gene>
    <name evidence="2" type="ORF">IRJ41_014433</name>
</gene>
<organism evidence="2 3">
    <name type="scientific">Triplophysa rosa</name>
    <name type="common">Cave loach</name>
    <dbReference type="NCBI Taxonomy" id="992332"/>
    <lineage>
        <taxon>Eukaryota</taxon>
        <taxon>Metazoa</taxon>
        <taxon>Chordata</taxon>
        <taxon>Craniata</taxon>
        <taxon>Vertebrata</taxon>
        <taxon>Euteleostomi</taxon>
        <taxon>Actinopterygii</taxon>
        <taxon>Neopterygii</taxon>
        <taxon>Teleostei</taxon>
        <taxon>Ostariophysi</taxon>
        <taxon>Cypriniformes</taxon>
        <taxon>Nemacheilidae</taxon>
        <taxon>Triplophysa</taxon>
    </lineage>
</organism>
<proteinExistence type="predicted"/>
<sequence>LFLFSPSQTHRIVKNMSSPPKRMKQTDIRTLSRVGNSTNQTARAPVAEDASQASDTAQERMDKVPKKEVADEFSKDQQQ</sequence>
<evidence type="ECO:0000313" key="3">
    <source>
        <dbReference type="Proteomes" id="UP001059041"/>
    </source>
</evidence>
<feature type="region of interest" description="Disordered" evidence="1">
    <location>
        <begin position="1"/>
        <end position="79"/>
    </location>
</feature>
<feature type="compositionally biased region" description="Polar residues" evidence="1">
    <location>
        <begin position="33"/>
        <end position="42"/>
    </location>
</feature>
<protein>
    <submittedName>
        <fullName evidence="2">Uncharacterized protein</fullName>
    </submittedName>
</protein>
<evidence type="ECO:0000313" key="2">
    <source>
        <dbReference type="EMBL" id="KAI7813154.1"/>
    </source>
</evidence>
<comment type="caution">
    <text evidence="2">The sequence shown here is derived from an EMBL/GenBank/DDBJ whole genome shotgun (WGS) entry which is preliminary data.</text>
</comment>
<feature type="non-terminal residue" evidence="2">
    <location>
        <position position="79"/>
    </location>
</feature>
<dbReference type="AlphaFoldDB" id="A0A9W7X3J3"/>
<dbReference type="EMBL" id="JAFHDT010000002">
    <property type="protein sequence ID" value="KAI7813154.1"/>
    <property type="molecule type" value="Genomic_DNA"/>
</dbReference>
<evidence type="ECO:0000256" key="1">
    <source>
        <dbReference type="SAM" id="MobiDB-lite"/>
    </source>
</evidence>
<dbReference type="Proteomes" id="UP001059041">
    <property type="component" value="Linkage Group LG2"/>
</dbReference>